<dbReference type="Proteomes" id="UP001385892">
    <property type="component" value="Unassembled WGS sequence"/>
</dbReference>
<sequence length="216" mass="21888">MRLIAQWRPWAWLVAGLAAWTASAQAESNYVGVPSGAMSATAHLDFIVTIPRVLYLRVGTGTDYASVGSVDLISFTVPAASVGNGTPVAATGGDLSAGAVTVRVRGNGGDITLNSITSGPLNNGVAAQQIGWNRITVTPGPLAATTNGFNNGAITHPAFNAAGGPGTAVLLGSTNRLVQREGRWTYGYANVDVVAAGSYGGIGANNGRVTYTAAMP</sequence>
<evidence type="ECO:0000256" key="1">
    <source>
        <dbReference type="SAM" id="SignalP"/>
    </source>
</evidence>
<organism evidence="2 3">
    <name type="scientific">Variovorax rhizosphaerae</name>
    <dbReference type="NCBI Taxonomy" id="1836200"/>
    <lineage>
        <taxon>Bacteria</taxon>
        <taxon>Pseudomonadati</taxon>
        <taxon>Pseudomonadota</taxon>
        <taxon>Betaproteobacteria</taxon>
        <taxon>Burkholderiales</taxon>
        <taxon>Comamonadaceae</taxon>
        <taxon>Variovorax</taxon>
    </lineage>
</organism>
<proteinExistence type="predicted"/>
<evidence type="ECO:0000313" key="2">
    <source>
        <dbReference type="EMBL" id="MEJ8846930.1"/>
    </source>
</evidence>
<keyword evidence="1" id="KW-0732">Signal</keyword>
<name>A0ABU8WHC8_9BURK</name>
<dbReference type="EMBL" id="JBBKZT010000004">
    <property type="protein sequence ID" value="MEJ8846930.1"/>
    <property type="molecule type" value="Genomic_DNA"/>
</dbReference>
<dbReference type="RefSeq" id="WP_340342081.1">
    <property type="nucleotide sequence ID" value="NZ_JBBKZT010000004.1"/>
</dbReference>
<feature type="signal peptide" evidence="1">
    <location>
        <begin position="1"/>
        <end position="26"/>
    </location>
</feature>
<reference evidence="2 3" key="1">
    <citation type="submission" date="2024-03" db="EMBL/GenBank/DDBJ databases">
        <title>Novel species of the genus Variovorax.</title>
        <authorList>
            <person name="Liu Q."/>
            <person name="Xin Y.-H."/>
        </authorList>
    </citation>
    <scope>NUCLEOTIDE SEQUENCE [LARGE SCALE GENOMIC DNA]</scope>
    <source>
        <strain evidence="2 3">KACC 18900</strain>
    </source>
</reference>
<comment type="caution">
    <text evidence="2">The sequence shown here is derived from an EMBL/GenBank/DDBJ whole genome shotgun (WGS) entry which is preliminary data.</text>
</comment>
<keyword evidence="3" id="KW-1185">Reference proteome</keyword>
<evidence type="ECO:0000313" key="3">
    <source>
        <dbReference type="Proteomes" id="UP001385892"/>
    </source>
</evidence>
<gene>
    <name evidence="2" type="ORF">WKW82_09735</name>
</gene>
<feature type="chain" id="PRO_5045963050" evidence="1">
    <location>
        <begin position="27"/>
        <end position="216"/>
    </location>
</feature>
<accession>A0ABU8WHC8</accession>
<protein>
    <submittedName>
        <fullName evidence="2">Uncharacterized protein</fullName>
    </submittedName>
</protein>